<gene>
    <name evidence="2" type="ORF">CJD36_021610</name>
</gene>
<dbReference type="AlphaFoldDB" id="A0A2S7SQW6"/>
<accession>A0A2S7SQW6</accession>
<evidence type="ECO:0000313" key="2">
    <source>
        <dbReference type="EMBL" id="PQJ09005.1"/>
    </source>
</evidence>
<reference evidence="2 3" key="1">
    <citation type="submission" date="2018-01" db="EMBL/GenBank/DDBJ databases">
        <title>A novel member of the phylum Bacteroidetes isolated from glacier ice.</title>
        <authorList>
            <person name="Liu Q."/>
            <person name="Xin Y.-H."/>
        </authorList>
    </citation>
    <scope>NUCLEOTIDE SEQUENCE [LARGE SCALE GENOMIC DNA]</scope>
    <source>
        <strain evidence="2 3">RB1R16</strain>
    </source>
</reference>
<dbReference type="Proteomes" id="UP000239872">
    <property type="component" value="Unassembled WGS sequence"/>
</dbReference>
<dbReference type="RefSeq" id="WP_105041295.1">
    <property type="nucleotide sequence ID" value="NZ_PPSL01000009.1"/>
</dbReference>
<dbReference type="OrthoDB" id="1186563at2"/>
<feature type="chain" id="PRO_5015664667" description="Type IX secretion system membrane protein PorP/SprF" evidence="1">
    <location>
        <begin position="24"/>
        <end position="344"/>
    </location>
</feature>
<feature type="signal peptide" evidence="1">
    <location>
        <begin position="1"/>
        <end position="23"/>
    </location>
</feature>
<organism evidence="2 3">
    <name type="scientific">Flavipsychrobacter stenotrophus</name>
    <dbReference type="NCBI Taxonomy" id="2077091"/>
    <lineage>
        <taxon>Bacteria</taxon>
        <taxon>Pseudomonadati</taxon>
        <taxon>Bacteroidota</taxon>
        <taxon>Chitinophagia</taxon>
        <taxon>Chitinophagales</taxon>
        <taxon>Chitinophagaceae</taxon>
        <taxon>Flavipsychrobacter</taxon>
    </lineage>
</organism>
<evidence type="ECO:0000256" key="1">
    <source>
        <dbReference type="SAM" id="SignalP"/>
    </source>
</evidence>
<proteinExistence type="predicted"/>
<name>A0A2S7SQW6_9BACT</name>
<dbReference type="NCBIfam" id="TIGR03519">
    <property type="entry name" value="T9SS_PorP_fam"/>
    <property type="match status" value="1"/>
</dbReference>
<sequence length="344" mass="38033">MITKKLLYITVLLALCGMNKATAQSMHFSQYYNSPLLLNPANTALMPEYDYRLGANFRNQWAALPVPYNTVDAFGDFKIGGNGETVHNNWLGLGGAIFSDKAGSGSLALLQFQFSAAYHLNFNEKSMLSFGLSGGYVQRSVNYDALTFDNQWDGLSFNTHMPNGERVGVLKTNFTTIGAGLNYAYIPNEEAYINVGIGVANINQPIESFYNGSNQISMRPNFNLDMLFRTSDKLILNPSAYFTAQNGASELVFGSLTRINMTSPRDPKASQLILGLYDRWNDAIIGVIGYQIGGLQFMANYDFTLSTLSPYNAAYGAFEVSLIYGGVYYKNKGGKKMYSCPRFN</sequence>
<protein>
    <recommendedName>
        <fullName evidence="4">Type IX secretion system membrane protein PorP/SprF</fullName>
    </recommendedName>
</protein>
<evidence type="ECO:0008006" key="4">
    <source>
        <dbReference type="Google" id="ProtNLM"/>
    </source>
</evidence>
<keyword evidence="3" id="KW-1185">Reference proteome</keyword>
<keyword evidence="1" id="KW-0732">Signal</keyword>
<dbReference type="InterPro" id="IPR019861">
    <property type="entry name" value="PorP/SprF_Bacteroidetes"/>
</dbReference>
<dbReference type="Pfam" id="PF11751">
    <property type="entry name" value="PorP_SprF"/>
    <property type="match status" value="1"/>
</dbReference>
<evidence type="ECO:0000313" key="3">
    <source>
        <dbReference type="Proteomes" id="UP000239872"/>
    </source>
</evidence>
<dbReference type="EMBL" id="PPSL01000009">
    <property type="protein sequence ID" value="PQJ09005.1"/>
    <property type="molecule type" value="Genomic_DNA"/>
</dbReference>
<comment type="caution">
    <text evidence="2">The sequence shown here is derived from an EMBL/GenBank/DDBJ whole genome shotgun (WGS) entry which is preliminary data.</text>
</comment>